<dbReference type="SUPFAM" id="SSF50370">
    <property type="entry name" value="Ricin B-like lectins"/>
    <property type="match status" value="1"/>
</dbReference>
<feature type="chain" id="PRO_5040137627" evidence="1">
    <location>
        <begin position="18"/>
        <end position="151"/>
    </location>
</feature>
<keyword evidence="4" id="KW-1185">Reference proteome</keyword>
<evidence type="ECO:0000259" key="2">
    <source>
        <dbReference type="SMART" id="SM00458"/>
    </source>
</evidence>
<dbReference type="AlphaFoldDB" id="A0A9P5X1L1"/>
<evidence type="ECO:0000313" key="3">
    <source>
        <dbReference type="EMBL" id="KAF9443133.1"/>
    </source>
</evidence>
<dbReference type="Gene3D" id="2.80.10.50">
    <property type="match status" value="2"/>
</dbReference>
<organism evidence="3 4">
    <name type="scientific">Macrolepiota fuliginosa MF-IS2</name>
    <dbReference type="NCBI Taxonomy" id="1400762"/>
    <lineage>
        <taxon>Eukaryota</taxon>
        <taxon>Fungi</taxon>
        <taxon>Dikarya</taxon>
        <taxon>Basidiomycota</taxon>
        <taxon>Agaricomycotina</taxon>
        <taxon>Agaricomycetes</taxon>
        <taxon>Agaricomycetidae</taxon>
        <taxon>Agaricales</taxon>
        <taxon>Agaricineae</taxon>
        <taxon>Agaricaceae</taxon>
        <taxon>Macrolepiota</taxon>
    </lineage>
</organism>
<reference evidence="3" key="1">
    <citation type="submission" date="2020-11" db="EMBL/GenBank/DDBJ databases">
        <authorList>
            <consortium name="DOE Joint Genome Institute"/>
            <person name="Ahrendt S."/>
            <person name="Riley R."/>
            <person name="Andreopoulos W."/>
            <person name="Labutti K."/>
            <person name="Pangilinan J."/>
            <person name="Ruiz-Duenas F.J."/>
            <person name="Barrasa J.M."/>
            <person name="Sanchez-Garcia M."/>
            <person name="Camarero S."/>
            <person name="Miyauchi S."/>
            <person name="Serrano A."/>
            <person name="Linde D."/>
            <person name="Babiker R."/>
            <person name="Drula E."/>
            <person name="Ayuso-Fernandez I."/>
            <person name="Pacheco R."/>
            <person name="Padilla G."/>
            <person name="Ferreira P."/>
            <person name="Barriuso J."/>
            <person name="Kellner H."/>
            <person name="Castanera R."/>
            <person name="Alfaro M."/>
            <person name="Ramirez L."/>
            <person name="Pisabarro A.G."/>
            <person name="Kuo A."/>
            <person name="Tritt A."/>
            <person name="Lipzen A."/>
            <person name="He G."/>
            <person name="Yan M."/>
            <person name="Ng V."/>
            <person name="Cullen D."/>
            <person name="Martin F."/>
            <person name="Rosso M.-N."/>
            <person name="Henrissat B."/>
            <person name="Hibbett D."/>
            <person name="Martinez A.T."/>
            <person name="Grigoriev I.V."/>
        </authorList>
    </citation>
    <scope>NUCLEOTIDE SEQUENCE</scope>
    <source>
        <strain evidence="3">MF-IS2</strain>
    </source>
</reference>
<keyword evidence="1" id="KW-0732">Signal</keyword>
<evidence type="ECO:0000313" key="4">
    <source>
        <dbReference type="Proteomes" id="UP000807342"/>
    </source>
</evidence>
<proteinExistence type="predicted"/>
<comment type="caution">
    <text evidence="3">The sequence shown here is derived from an EMBL/GenBank/DDBJ whole genome shotgun (WGS) entry which is preliminary data.</text>
</comment>
<sequence>MKFYPLSFLIFCYSALSQTALHPSGVRDKCLNIQWGIFANGTPVQIANCNGRAAQQWILSLGPTTVCLAGTEFCLDSTFKIPPYRVPMKIWECVDGAPEQQWAYIVTTAGGRLALANQEICLDLRGGDLTGSNPIQVWECANGVTNQIWTS</sequence>
<dbReference type="Pfam" id="PF00652">
    <property type="entry name" value="Ricin_B_lectin"/>
    <property type="match status" value="1"/>
</dbReference>
<dbReference type="PROSITE" id="PS50231">
    <property type="entry name" value="RICIN_B_LECTIN"/>
    <property type="match status" value="1"/>
</dbReference>
<protein>
    <submittedName>
        <fullName evidence="3">Carbohydrate-binding module family 13 protein</fullName>
    </submittedName>
</protein>
<gene>
    <name evidence="3" type="ORF">P691DRAFT_680160</name>
</gene>
<feature type="signal peptide" evidence="1">
    <location>
        <begin position="1"/>
        <end position="17"/>
    </location>
</feature>
<dbReference type="InterPro" id="IPR035992">
    <property type="entry name" value="Ricin_B-like_lectins"/>
</dbReference>
<dbReference type="InterPro" id="IPR000772">
    <property type="entry name" value="Ricin_B_lectin"/>
</dbReference>
<dbReference type="SMART" id="SM00458">
    <property type="entry name" value="RICIN"/>
    <property type="match status" value="1"/>
</dbReference>
<accession>A0A9P5X1L1</accession>
<feature type="domain" description="Ricin B lectin" evidence="2">
    <location>
        <begin position="18"/>
        <end position="151"/>
    </location>
</feature>
<name>A0A9P5X1L1_9AGAR</name>
<dbReference type="Proteomes" id="UP000807342">
    <property type="component" value="Unassembled WGS sequence"/>
</dbReference>
<dbReference type="EMBL" id="MU151515">
    <property type="protein sequence ID" value="KAF9443133.1"/>
    <property type="molecule type" value="Genomic_DNA"/>
</dbReference>
<evidence type="ECO:0000256" key="1">
    <source>
        <dbReference type="SAM" id="SignalP"/>
    </source>
</evidence>
<dbReference type="OrthoDB" id="6770063at2759"/>
<dbReference type="CDD" id="cd00161">
    <property type="entry name" value="beta-trefoil_Ricin-like"/>
    <property type="match status" value="1"/>
</dbReference>